<evidence type="ECO:0000259" key="11">
    <source>
        <dbReference type="PROSITE" id="PS51826"/>
    </source>
</evidence>
<comment type="subunit">
    <text evidence="2 9">Forms a 24-polypeptide structural core with octahedral symmetry.</text>
</comment>
<sequence length="542" mass="56454">MTIEIHVPDIGADEVEVTEVLVKVGDKVAVDQSLLSVEGDKASMEVPAIQAGTVKEIKVKAGDKVKTGSLIMLFEAEGSAAAAPVAAPVAEAVTAPAPAAAAPAAAAVQDVAVPDIGGDAVEVTEIMVKVGDSVTADQSLLSVEGDKASMEVPAPFAGVVKEIIVNKGDKVQTGTLIMRFEVAGAAPAAAAAPAPVSAQTPAAPVAAAPAPTAAPAATAAPVAASTGFVENSAYAHASPVVRRLAREFGVDLSKVAGSARKGRIVREDVQNYVKNIIKQVTSGQGSVTGSGNSVGFDLIPWPKVDFAKFGPVEEKPLSRIQKLSGANLHRNWVRIPHVTQFDEADITELEDFRKEQNALADKKKLGVKYTPLVFVMKAVAKALEEFPTFNSSLSEDGGSLILKQYVHLGIAVDTPNGLVVPVVRDVNKKGIIELSRELQEISGKAREGKLTSADMQGGTFTISSLGGIGGTAFTPIVNAPEVAILGVSKSDIKPKWNGKEFEPRLMVPLSVSYDHRVIDGALAARFTATLASYLSDIRQIIM</sequence>
<dbReference type="PANTHER" id="PTHR43178">
    <property type="entry name" value="DIHYDROLIPOAMIDE ACETYLTRANSFERASE COMPONENT OF PYRUVATE DEHYDROGENASE COMPLEX"/>
    <property type="match status" value="1"/>
</dbReference>
<dbReference type="Pfam" id="PF00364">
    <property type="entry name" value="Biotin_lipoyl"/>
    <property type="match status" value="2"/>
</dbReference>
<dbReference type="EC" id="2.3.1.12" evidence="9"/>
<comment type="cofactor">
    <cofactor evidence="9">
        <name>(R)-lipoate</name>
        <dbReference type="ChEBI" id="CHEBI:83088"/>
    </cofactor>
    <text evidence="9">Binds 2 lipoyl cofactors covalently.</text>
</comment>
<dbReference type="InterPro" id="IPR036625">
    <property type="entry name" value="E3-bd_dom_sf"/>
</dbReference>
<dbReference type="InterPro" id="IPR001078">
    <property type="entry name" value="2-oxoacid_DH_actylTfrase"/>
</dbReference>
<dbReference type="InterPro" id="IPR050743">
    <property type="entry name" value="2-oxoacid_DH_E2_comp"/>
</dbReference>
<dbReference type="NCBIfam" id="NF008814">
    <property type="entry name" value="PRK11854.1"/>
    <property type="match status" value="1"/>
</dbReference>
<dbReference type="Proteomes" id="UP001595962">
    <property type="component" value="Unassembled WGS sequence"/>
</dbReference>
<dbReference type="InterPro" id="IPR003016">
    <property type="entry name" value="2-oxoA_DH_lipoyl-BS"/>
</dbReference>
<dbReference type="PROSITE" id="PS51826">
    <property type="entry name" value="PSBD"/>
    <property type="match status" value="1"/>
</dbReference>
<dbReference type="SUPFAM" id="SSF47005">
    <property type="entry name" value="Peripheral subunit-binding domain of 2-oxo acid dehydrogenase complex"/>
    <property type="match status" value="1"/>
</dbReference>
<dbReference type="Pfam" id="PF00198">
    <property type="entry name" value="2-oxoacid_dh"/>
    <property type="match status" value="1"/>
</dbReference>
<comment type="catalytic activity">
    <reaction evidence="8 9">
        <text>N(6)-[(R)-dihydrolipoyl]-L-lysyl-[protein] + acetyl-CoA = N(6)-[(R)-S(8)-acetyldihydrolipoyl]-L-lysyl-[protein] + CoA</text>
        <dbReference type="Rhea" id="RHEA:17017"/>
        <dbReference type="Rhea" id="RHEA-COMP:10475"/>
        <dbReference type="Rhea" id="RHEA-COMP:10478"/>
        <dbReference type="ChEBI" id="CHEBI:57287"/>
        <dbReference type="ChEBI" id="CHEBI:57288"/>
        <dbReference type="ChEBI" id="CHEBI:83100"/>
        <dbReference type="ChEBI" id="CHEBI:83111"/>
        <dbReference type="EC" id="2.3.1.12"/>
    </reaction>
</comment>
<dbReference type="NCBIfam" id="TIGR01348">
    <property type="entry name" value="PDHac_trf_long"/>
    <property type="match status" value="1"/>
</dbReference>
<evidence type="ECO:0000256" key="7">
    <source>
        <dbReference type="ARBA" id="ARBA00025211"/>
    </source>
</evidence>
<comment type="function">
    <text evidence="7">The pyruvate dehydrogenase complex catalyzes the overall conversion of pyruvate to acetyl-CoA and CO(2). It contains multiple copies of three enzymatic components: pyruvate dehydrogenase (E1), dihydrolipoamide acetyltransferase (E2) and lipoamide dehydrogenase (E3).</text>
</comment>
<dbReference type="InterPro" id="IPR006256">
    <property type="entry name" value="AcTrfase_Pyrv_DH_cplx"/>
</dbReference>
<evidence type="ECO:0000256" key="4">
    <source>
        <dbReference type="ARBA" id="ARBA00022737"/>
    </source>
</evidence>
<dbReference type="InterPro" id="IPR011053">
    <property type="entry name" value="Single_hybrid_motif"/>
</dbReference>
<keyword evidence="5 9" id="KW-0450">Lipoyl</keyword>
<evidence type="ECO:0000259" key="10">
    <source>
        <dbReference type="PROSITE" id="PS50968"/>
    </source>
</evidence>
<reference evidence="13" key="1">
    <citation type="journal article" date="2019" name="Int. J. Syst. Evol. Microbiol.">
        <title>The Global Catalogue of Microorganisms (GCM) 10K type strain sequencing project: providing services to taxonomists for standard genome sequencing and annotation.</title>
        <authorList>
            <consortium name="The Broad Institute Genomics Platform"/>
            <consortium name="The Broad Institute Genome Sequencing Center for Infectious Disease"/>
            <person name="Wu L."/>
            <person name="Ma J."/>
        </authorList>
    </citation>
    <scope>NUCLEOTIDE SEQUENCE [LARGE SCALE GENOMIC DNA]</scope>
    <source>
        <strain evidence="13">DT28</strain>
    </source>
</reference>
<feature type="domain" description="Lipoyl-binding" evidence="10">
    <location>
        <begin position="108"/>
        <end position="181"/>
    </location>
</feature>
<keyword evidence="12" id="KW-0670">Pyruvate</keyword>
<gene>
    <name evidence="12" type="primary">aceF</name>
    <name evidence="12" type="ORF">ACFO3I_13770</name>
</gene>
<dbReference type="GO" id="GO:0004742">
    <property type="term" value="F:dihydrolipoyllysine-residue acetyltransferase activity"/>
    <property type="evidence" value="ECO:0007669"/>
    <property type="project" value="UniProtKB-EC"/>
</dbReference>
<evidence type="ECO:0000256" key="5">
    <source>
        <dbReference type="ARBA" id="ARBA00022823"/>
    </source>
</evidence>
<evidence type="ECO:0000256" key="9">
    <source>
        <dbReference type="RuleBase" id="RU361137"/>
    </source>
</evidence>
<feature type="domain" description="Peripheral subunit-binding (PSBD)" evidence="11">
    <location>
        <begin position="236"/>
        <end position="273"/>
    </location>
</feature>
<proteinExistence type="inferred from homology"/>
<dbReference type="RefSeq" id="WP_377334816.1">
    <property type="nucleotide sequence ID" value="NZ_JBHSGB010000012.1"/>
</dbReference>
<organism evidence="12 13">
    <name type="scientific">Rheinheimera marina</name>
    <dbReference type="NCBI Taxonomy" id="1774958"/>
    <lineage>
        <taxon>Bacteria</taxon>
        <taxon>Pseudomonadati</taxon>
        <taxon>Pseudomonadota</taxon>
        <taxon>Gammaproteobacteria</taxon>
        <taxon>Chromatiales</taxon>
        <taxon>Chromatiaceae</taxon>
        <taxon>Rheinheimera</taxon>
    </lineage>
</organism>
<dbReference type="Pfam" id="PF02817">
    <property type="entry name" value="E3_binding"/>
    <property type="match status" value="1"/>
</dbReference>
<dbReference type="Gene3D" id="3.30.559.10">
    <property type="entry name" value="Chloramphenicol acetyltransferase-like domain"/>
    <property type="match status" value="1"/>
</dbReference>
<comment type="similarity">
    <text evidence="1 9">Belongs to the 2-oxoacid dehydrogenase family.</text>
</comment>
<dbReference type="Gene3D" id="2.40.50.100">
    <property type="match status" value="2"/>
</dbReference>
<dbReference type="PROSITE" id="PS50968">
    <property type="entry name" value="BIOTINYL_LIPOYL"/>
    <property type="match status" value="2"/>
</dbReference>
<dbReference type="PANTHER" id="PTHR43178:SF2">
    <property type="entry name" value="DIHYDROLIPOYLLYSINE-RESIDUE ACETYLTRANSFERASE COMPONENT OF PYRUVATE DEHYDROGENASE COMPLEX"/>
    <property type="match status" value="1"/>
</dbReference>
<dbReference type="PROSITE" id="PS00189">
    <property type="entry name" value="LIPOYL"/>
    <property type="match status" value="2"/>
</dbReference>
<dbReference type="Gene3D" id="4.10.320.10">
    <property type="entry name" value="E3-binding domain"/>
    <property type="match status" value="1"/>
</dbReference>
<feature type="domain" description="Lipoyl-binding" evidence="10">
    <location>
        <begin position="2"/>
        <end position="75"/>
    </location>
</feature>
<keyword evidence="13" id="KW-1185">Reference proteome</keyword>
<name>A0ABV9JP86_9GAMM</name>
<evidence type="ECO:0000256" key="3">
    <source>
        <dbReference type="ARBA" id="ARBA00022679"/>
    </source>
</evidence>
<evidence type="ECO:0000256" key="8">
    <source>
        <dbReference type="ARBA" id="ARBA00048370"/>
    </source>
</evidence>
<evidence type="ECO:0000256" key="2">
    <source>
        <dbReference type="ARBA" id="ARBA00011484"/>
    </source>
</evidence>
<dbReference type="SUPFAM" id="SSF52777">
    <property type="entry name" value="CoA-dependent acyltransferases"/>
    <property type="match status" value="1"/>
</dbReference>
<evidence type="ECO:0000313" key="12">
    <source>
        <dbReference type="EMBL" id="MFC4656078.1"/>
    </source>
</evidence>
<protein>
    <recommendedName>
        <fullName evidence="9">Acetyltransferase component of pyruvate dehydrogenase complex</fullName>
        <ecNumber evidence="9">2.3.1.12</ecNumber>
    </recommendedName>
</protein>
<dbReference type="CDD" id="cd06849">
    <property type="entry name" value="lipoyl_domain"/>
    <property type="match status" value="2"/>
</dbReference>
<evidence type="ECO:0000256" key="6">
    <source>
        <dbReference type="ARBA" id="ARBA00023315"/>
    </source>
</evidence>
<dbReference type="SUPFAM" id="SSF51230">
    <property type="entry name" value="Single hybrid motif"/>
    <property type="match status" value="2"/>
</dbReference>
<evidence type="ECO:0000313" key="13">
    <source>
        <dbReference type="Proteomes" id="UP001595962"/>
    </source>
</evidence>
<evidence type="ECO:0000256" key="1">
    <source>
        <dbReference type="ARBA" id="ARBA00007317"/>
    </source>
</evidence>
<accession>A0ABV9JP86</accession>
<keyword evidence="6 9" id="KW-0012">Acyltransferase</keyword>
<comment type="caution">
    <text evidence="12">The sequence shown here is derived from an EMBL/GenBank/DDBJ whole genome shotgun (WGS) entry which is preliminary data.</text>
</comment>
<keyword evidence="4" id="KW-0677">Repeat</keyword>
<dbReference type="InterPro" id="IPR000089">
    <property type="entry name" value="Biotin_lipoyl"/>
</dbReference>
<dbReference type="InterPro" id="IPR004167">
    <property type="entry name" value="PSBD"/>
</dbReference>
<dbReference type="EMBL" id="JBHSGB010000012">
    <property type="protein sequence ID" value="MFC4656078.1"/>
    <property type="molecule type" value="Genomic_DNA"/>
</dbReference>
<keyword evidence="3 9" id="KW-0808">Transferase</keyword>
<dbReference type="InterPro" id="IPR023213">
    <property type="entry name" value="CAT-like_dom_sf"/>
</dbReference>